<dbReference type="PROSITE" id="PS51419">
    <property type="entry name" value="RAB"/>
    <property type="match status" value="1"/>
</dbReference>
<proteinExistence type="inferred from homology"/>
<evidence type="ECO:0000256" key="3">
    <source>
        <dbReference type="ARBA" id="ARBA00023134"/>
    </source>
</evidence>
<dbReference type="SMART" id="SM00175">
    <property type="entry name" value="RAB"/>
    <property type="match status" value="1"/>
</dbReference>
<dbReference type="InterPro" id="IPR005225">
    <property type="entry name" value="Small_GTP-bd"/>
</dbReference>
<organism evidence="5 6">
    <name type="scientific">Camelina sativa</name>
    <name type="common">False flax</name>
    <name type="synonym">Myagrum sativum</name>
    <dbReference type="NCBI Taxonomy" id="90675"/>
    <lineage>
        <taxon>Eukaryota</taxon>
        <taxon>Viridiplantae</taxon>
        <taxon>Streptophyta</taxon>
        <taxon>Embryophyta</taxon>
        <taxon>Tracheophyta</taxon>
        <taxon>Spermatophyta</taxon>
        <taxon>Magnoliopsida</taxon>
        <taxon>eudicotyledons</taxon>
        <taxon>Gunneridae</taxon>
        <taxon>Pentapetalae</taxon>
        <taxon>rosids</taxon>
        <taxon>malvids</taxon>
        <taxon>Brassicales</taxon>
        <taxon>Brassicaceae</taxon>
        <taxon>Camelineae</taxon>
        <taxon>Camelina</taxon>
    </lineage>
</organism>
<dbReference type="PRINTS" id="PR00449">
    <property type="entry name" value="RASTRNSFRMNG"/>
</dbReference>
<keyword evidence="3" id="KW-0342">GTP-binding</keyword>
<reference evidence="5" key="1">
    <citation type="journal article" date="2014" name="Nat. Commun.">
        <title>The emerging biofuel crop Camelina sativa retains a highly undifferentiated hexaploid genome structure.</title>
        <authorList>
            <person name="Kagale S."/>
            <person name="Koh C."/>
            <person name="Nixon J."/>
            <person name="Bollina V."/>
            <person name="Clarke W.E."/>
            <person name="Tuteja R."/>
            <person name="Spillane C."/>
            <person name="Robinson S.J."/>
            <person name="Links M.G."/>
            <person name="Clarke C."/>
            <person name="Higgins E.E."/>
            <person name="Huebert T."/>
            <person name="Sharpe A.G."/>
            <person name="Parkin I.A."/>
        </authorList>
    </citation>
    <scope>NUCLEOTIDE SEQUENCE [LARGE SCALE GENOMIC DNA]</scope>
    <source>
        <strain evidence="5">cv. DH55</strain>
    </source>
</reference>
<dbReference type="InterPro" id="IPR027417">
    <property type="entry name" value="P-loop_NTPase"/>
</dbReference>
<keyword evidence="2" id="KW-0547">Nucleotide-binding</keyword>
<dbReference type="Proteomes" id="UP000694864">
    <property type="component" value="Chromosome 18"/>
</dbReference>
<dbReference type="NCBIfam" id="TIGR00231">
    <property type="entry name" value="small_GTP"/>
    <property type="match status" value="1"/>
</dbReference>
<protein>
    <submittedName>
        <fullName evidence="6">Ras-related protein RABH1a-like</fullName>
    </submittedName>
</protein>
<dbReference type="SUPFAM" id="SSF52540">
    <property type="entry name" value="P-loop containing nucleoside triphosphate hydrolases"/>
    <property type="match status" value="1"/>
</dbReference>
<dbReference type="SMART" id="SM00173">
    <property type="entry name" value="RAS"/>
    <property type="match status" value="1"/>
</dbReference>
<dbReference type="GeneID" id="104762666"/>
<evidence type="ECO:0000256" key="2">
    <source>
        <dbReference type="ARBA" id="ARBA00022741"/>
    </source>
</evidence>
<comment type="similarity">
    <text evidence="1">Belongs to the small GTPase superfamily. Rab family.</text>
</comment>
<evidence type="ECO:0000313" key="6">
    <source>
        <dbReference type="RefSeq" id="XP_019095896.1"/>
    </source>
</evidence>
<name>A0ABM1RA58_CAMSA</name>
<dbReference type="PANTHER" id="PTHR47977">
    <property type="entry name" value="RAS-RELATED PROTEIN RAB"/>
    <property type="match status" value="1"/>
</dbReference>
<evidence type="ECO:0000256" key="1">
    <source>
        <dbReference type="ARBA" id="ARBA00006270"/>
    </source>
</evidence>
<gene>
    <name evidence="6" type="primary">LOC104762666</name>
</gene>
<comment type="subcellular location">
    <subcellularLocation>
        <location evidence="4">Endomembrane system</location>
        <topology evidence="4">Lipid-anchor</topology>
    </subcellularLocation>
</comment>
<accession>A0ABM1RA58</accession>
<dbReference type="Pfam" id="PF00071">
    <property type="entry name" value="Ras"/>
    <property type="match status" value="1"/>
</dbReference>
<dbReference type="InterPro" id="IPR001806">
    <property type="entry name" value="Small_GTPase"/>
</dbReference>
<evidence type="ECO:0000256" key="4">
    <source>
        <dbReference type="ARBA" id="ARBA00037868"/>
    </source>
</evidence>
<dbReference type="InterPro" id="IPR050227">
    <property type="entry name" value="Rab"/>
</dbReference>
<keyword evidence="5" id="KW-1185">Reference proteome</keyword>
<dbReference type="RefSeq" id="XP_019095896.1">
    <property type="nucleotide sequence ID" value="XM_019240351.1"/>
</dbReference>
<sequence>MYEKSRSQGTIGVDFMTKRERYEDWNFRLLMWDISGQERFQSMVPNFIRISPVALIVYDVSDKQTFINTSKSVAQVRAERGSNVVIVLVGNKTDLVDKRQVTTEEGDNKAREFGALFMETKMGSTFSLCSLRSDRLYIETR</sequence>
<reference evidence="6" key="2">
    <citation type="submission" date="2025-08" db="UniProtKB">
        <authorList>
            <consortium name="RefSeq"/>
        </authorList>
    </citation>
    <scope>IDENTIFICATION</scope>
    <source>
        <tissue evidence="6">Leaf</tissue>
    </source>
</reference>
<dbReference type="PROSITE" id="PS51421">
    <property type="entry name" value="RAS"/>
    <property type="match status" value="1"/>
</dbReference>
<dbReference type="Gene3D" id="3.40.50.300">
    <property type="entry name" value="P-loop containing nucleotide triphosphate hydrolases"/>
    <property type="match status" value="1"/>
</dbReference>
<evidence type="ECO:0000313" key="5">
    <source>
        <dbReference type="Proteomes" id="UP000694864"/>
    </source>
</evidence>